<proteinExistence type="predicted"/>
<organism evidence="1 2">
    <name type="scientific">Acetobacter peroxydans</name>
    <dbReference type="NCBI Taxonomy" id="104098"/>
    <lineage>
        <taxon>Bacteria</taxon>
        <taxon>Pseudomonadati</taxon>
        <taxon>Pseudomonadota</taxon>
        <taxon>Alphaproteobacteria</taxon>
        <taxon>Acetobacterales</taxon>
        <taxon>Acetobacteraceae</taxon>
        <taxon>Acetobacter</taxon>
    </lineage>
</organism>
<comment type="caution">
    <text evidence="1">The sequence shown here is derived from an EMBL/GenBank/DDBJ whole genome shotgun (WGS) entry which is preliminary data.</text>
</comment>
<sequence length="126" mass="13502">MDMPHKQHTGHAMGQVGYRTQTGADKATMRKTTTLGLGVLAVGGILLGGCSSEIGRLPSDTDISCLRKQMAGPMFLSFPLAANTCQRLTNHNLVLGEKDAKLIPLNLKGAPDLQKLAQEYGYSYTP</sequence>
<evidence type="ECO:0000313" key="2">
    <source>
        <dbReference type="Proteomes" id="UP000317730"/>
    </source>
</evidence>
<dbReference type="AlphaFoldDB" id="A0A4Y3TZI9"/>
<gene>
    <name evidence="1" type="ORF">APE01nite_22470</name>
</gene>
<keyword evidence="2" id="KW-1185">Reference proteome</keyword>
<dbReference type="Proteomes" id="UP000317730">
    <property type="component" value="Unassembled WGS sequence"/>
</dbReference>
<name>A0A4Y3TZI9_9PROT</name>
<protein>
    <submittedName>
        <fullName evidence="1">Uncharacterized protein</fullName>
    </submittedName>
</protein>
<dbReference type="EMBL" id="BJMV01000014">
    <property type="protein sequence ID" value="GEB86450.1"/>
    <property type="molecule type" value="Genomic_DNA"/>
</dbReference>
<evidence type="ECO:0000313" key="1">
    <source>
        <dbReference type="EMBL" id="GEB86450.1"/>
    </source>
</evidence>
<reference evidence="1 2" key="1">
    <citation type="submission" date="2019-06" db="EMBL/GenBank/DDBJ databases">
        <title>Whole genome shotgun sequence of Acetobacter peroxydans NBRC 13755.</title>
        <authorList>
            <person name="Hosoyama A."/>
            <person name="Uohara A."/>
            <person name="Ohji S."/>
            <person name="Ichikawa N."/>
        </authorList>
    </citation>
    <scope>NUCLEOTIDE SEQUENCE [LARGE SCALE GENOMIC DNA]</scope>
    <source>
        <strain evidence="1 2">NBRC 13755</strain>
    </source>
</reference>
<accession>A0A4Y3TZI9</accession>